<gene>
    <name evidence="2" type="ORF">COB21_05720</name>
</gene>
<evidence type="ECO:0000313" key="2">
    <source>
        <dbReference type="EMBL" id="PCI75364.1"/>
    </source>
</evidence>
<accession>A0A2A4WYP1</accession>
<feature type="region of interest" description="Disordered" evidence="1">
    <location>
        <begin position="430"/>
        <end position="473"/>
    </location>
</feature>
<sequence>GKKADTTLVLLSTLPQQDLEQARQILAPRERNQSVGIFSDTAFTHLSIDALVDMLSVEGALPFPLYGLAAVADADAKFAHKIDQALALIPTNTPGQRPASNGKDWTAKLGFIFTNWVSIEKTKNPAVQFLSPFKAQVDLDMKIKGFAHLSFTQLLQVIERNKGFKSQLENLFSRLGINAGAFDSNLKTLISAWTDDYQSKLDVIIKTKQQPLNKALRALAQLQNELNEGKPKRERKKELPGLISQQLKELTQLSFKIGAEVDSLKQLKKKINVCAHHVNICEQNKYAIGAQVSAAALRVYSRFDLPFMIPPGQIIDVAMLNTINDIQPKKIVIFVDGNTLVHTLNSLKNLNPRKRMQVILMPVNPRSFNPWSKASEVNNLEYIAEVRTELMGIVARLKARNIDVCRFTPRISKSDRVTLGYSKASTVGDLAGVEERDDEDAESVSSDDTDGGGNGVGAPRGRADSNASIDSVQSADDSLESVLDLDPAKVMRLYFHPSGAGDKTAWAKKAKGIFSYLQIPKMGSAAARQAENQ</sequence>
<organism evidence="2 3">
    <name type="scientific">Aerophobetes bacterium</name>
    <dbReference type="NCBI Taxonomy" id="2030807"/>
    <lineage>
        <taxon>Bacteria</taxon>
        <taxon>Candidatus Aerophobota</taxon>
    </lineage>
</organism>
<proteinExistence type="predicted"/>
<reference evidence="3" key="1">
    <citation type="submission" date="2017-08" db="EMBL/GenBank/DDBJ databases">
        <title>A dynamic microbial community with high functional redundancy inhabits the cold, oxic subseafloor aquifer.</title>
        <authorList>
            <person name="Tully B.J."/>
            <person name="Wheat C.G."/>
            <person name="Glazer B.T."/>
            <person name="Huber J.A."/>
        </authorList>
    </citation>
    <scope>NUCLEOTIDE SEQUENCE [LARGE SCALE GENOMIC DNA]</scope>
</reference>
<name>A0A2A4WYP1_UNCAE</name>
<feature type="compositionally biased region" description="Acidic residues" evidence="1">
    <location>
        <begin position="435"/>
        <end position="450"/>
    </location>
</feature>
<dbReference type="EMBL" id="NVUK01000049">
    <property type="protein sequence ID" value="PCI75364.1"/>
    <property type="molecule type" value="Genomic_DNA"/>
</dbReference>
<evidence type="ECO:0000313" key="3">
    <source>
        <dbReference type="Proteomes" id="UP000218775"/>
    </source>
</evidence>
<comment type="caution">
    <text evidence="2">The sequence shown here is derived from an EMBL/GenBank/DDBJ whole genome shotgun (WGS) entry which is preliminary data.</text>
</comment>
<protein>
    <submittedName>
        <fullName evidence="2">Uncharacterized protein</fullName>
    </submittedName>
</protein>
<dbReference type="Proteomes" id="UP000218775">
    <property type="component" value="Unassembled WGS sequence"/>
</dbReference>
<dbReference type="AlphaFoldDB" id="A0A2A4WYP1"/>
<feature type="non-terminal residue" evidence="2">
    <location>
        <position position="1"/>
    </location>
</feature>
<evidence type="ECO:0000256" key="1">
    <source>
        <dbReference type="SAM" id="MobiDB-lite"/>
    </source>
</evidence>